<dbReference type="OrthoDB" id="63267at2759"/>
<dbReference type="PANTHER" id="PTHR24353:SF153">
    <property type="entry name" value="CAMP-DEPENDENT PROTEIN KINASE CATALYTIC SUBUNIT 1"/>
    <property type="match status" value="1"/>
</dbReference>
<dbReference type="EC" id="2.7.11.11" evidence="1"/>
<dbReference type="GO" id="GO:0005829">
    <property type="term" value="C:cytosol"/>
    <property type="evidence" value="ECO:0007669"/>
    <property type="project" value="TreeGrafter"/>
</dbReference>
<keyword evidence="4" id="KW-0547">Nucleotide-binding</keyword>
<dbReference type="PROSITE" id="PS50011">
    <property type="entry name" value="PROTEIN_KINASE_DOM"/>
    <property type="match status" value="1"/>
</dbReference>
<reference evidence="10" key="1">
    <citation type="submission" date="2021-10" db="EMBL/GenBank/DDBJ databases">
        <authorList>
            <person name="Piombo E."/>
        </authorList>
    </citation>
    <scope>NUCLEOTIDE SEQUENCE</scope>
</reference>
<dbReference type="SUPFAM" id="SSF56112">
    <property type="entry name" value="Protein kinase-like (PK-like)"/>
    <property type="match status" value="1"/>
</dbReference>
<keyword evidence="2" id="KW-0723">Serine/threonine-protein kinase</keyword>
<evidence type="ECO:0000259" key="9">
    <source>
        <dbReference type="PROSITE" id="PS50011"/>
    </source>
</evidence>
<evidence type="ECO:0000256" key="8">
    <source>
        <dbReference type="ARBA" id="ARBA00047454"/>
    </source>
</evidence>
<keyword evidence="5" id="KW-0418">Kinase</keyword>
<evidence type="ECO:0000313" key="10">
    <source>
        <dbReference type="EMBL" id="CAH0025864.1"/>
    </source>
</evidence>
<dbReference type="Gene3D" id="1.10.510.10">
    <property type="entry name" value="Transferase(Phosphotransferase) domain 1"/>
    <property type="match status" value="1"/>
</dbReference>
<comment type="catalytic activity">
    <reaction evidence="8">
        <text>L-seryl-[protein] + ATP = O-phospho-L-seryl-[protein] + ADP + H(+)</text>
        <dbReference type="Rhea" id="RHEA:17989"/>
        <dbReference type="Rhea" id="RHEA-COMP:9863"/>
        <dbReference type="Rhea" id="RHEA-COMP:11604"/>
        <dbReference type="ChEBI" id="CHEBI:15378"/>
        <dbReference type="ChEBI" id="CHEBI:29999"/>
        <dbReference type="ChEBI" id="CHEBI:30616"/>
        <dbReference type="ChEBI" id="CHEBI:83421"/>
        <dbReference type="ChEBI" id="CHEBI:456216"/>
        <dbReference type="EC" id="2.7.11.11"/>
    </reaction>
</comment>
<evidence type="ECO:0000256" key="4">
    <source>
        <dbReference type="ARBA" id="ARBA00022741"/>
    </source>
</evidence>
<feature type="domain" description="Protein kinase" evidence="9">
    <location>
        <begin position="1"/>
        <end position="74"/>
    </location>
</feature>
<dbReference type="InterPro" id="IPR000719">
    <property type="entry name" value="Prot_kinase_dom"/>
</dbReference>
<dbReference type="Proteomes" id="UP000696573">
    <property type="component" value="Unassembled WGS sequence"/>
</dbReference>
<sequence length="74" mass="8639">MKQVTHTNDERHALSSVKHPFLAWLWVTWHGHIKLTDFGFANLVPHKTWTLYGAPDYVAPEVMADECYNKSVDW</sequence>
<gene>
    <name evidence="10" type="ORF">CRHIZ90672A_00008569</name>
</gene>
<evidence type="ECO:0000256" key="6">
    <source>
        <dbReference type="ARBA" id="ARBA00022840"/>
    </source>
</evidence>
<comment type="caution">
    <text evidence="10">The sequence shown here is derived from an EMBL/GenBank/DDBJ whole genome shotgun (WGS) entry which is preliminary data.</text>
</comment>
<dbReference type="GO" id="GO:0005634">
    <property type="term" value="C:nucleus"/>
    <property type="evidence" value="ECO:0007669"/>
    <property type="project" value="TreeGrafter"/>
</dbReference>
<evidence type="ECO:0000313" key="11">
    <source>
        <dbReference type="Proteomes" id="UP000696573"/>
    </source>
</evidence>
<evidence type="ECO:0000256" key="3">
    <source>
        <dbReference type="ARBA" id="ARBA00022679"/>
    </source>
</evidence>
<dbReference type="Pfam" id="PF00069">
    <property type="entry name" value="Pkinase"/>
    <property type="match status" value="1"/>
</dbReference>
<evidence type="ECO:0000256" key="1">
    <source>
        <dbReference type="ARBA" id="ARBA00012444"/>
    </source>
</evidence>
<organism evidence="10 11">
    <name type="scientific">Clonostachys rhizophaga</name>
    <dbReference type="NCBI Taxonomy" id="160324"/>
    <lineage>
        <taxon>Eukaryota</taxon>
        <taxon>Fungi</taxon>
        <taxon>Dikarya</taxon>
        <taxon>Ascomycota</taxon>
        <taxon>Pezizomycotina</taxon>
        <taxon>Sordariomycetes</taxon>
        <taxon>Hypocreomycetidae</taxon>
        <taxon>Hypocreales</taxon>
        <taxon>Bionectriaceae</taxon>
        <taxon>Clonostachys</taxon>
    </lineage>
</organism>
<evidence type="ECO:0000256" key="2">
    <source>
        <dbReference type="ARBA" id="ARBA00022527"/>
    </source>
</evidence>
<dbReference type="EMBL" id="CABFNQ020000715">
    <property type="protein sequence ID" value="CAH0025864.1"/>
    <property type="molecule type" value="Genomic_DNA"/>
</dbReference>
<protein>
    <recommendedName>
        <fullName evidence="1">cAMP-dependent protein kinase</fullName>
        <ecNumber evidence="1">2.7.11.11</ecNumber>
    </recommendedName>
</protein>
<dbReference type="AlphaFoldDB" id="A0A9N9VM61"/>
<comment type="catalytic activity">
    <reaction evidence="7">
        <text>L-threonyl-[protein] + ATP = O-phospho-L-threonyl-[protein] + ADP + H(+)</text>
        <dbReference type="Rhea" id="RHEA:46608"/>
        <dbReference type="Rhea" id="RHEA-COMP:11060"/>
        <dbReference type="Rhea" id="RHEA-COMP:11605"/>
        <dbReference type="ChEBI" id="CHEBI:15378"/>
        <dbReference type="ChEBI" id="CHEBI:30013"/>
        <dbReference type="ChEBI" id="CHEBI:30616"/>
        <dbReference type="ChEBI" id="CHEBI:61977"/>
        <dbReference type="ChEBI" id="CHEBI:456216"/>
        <dbReference type="EC" id="2.7.11.11"/>
    </reaction>
</comment>
<dbReference type="GO" id="GO:0004691">
    <property type="term" value="F:cAMP-dependent protein kinase activity"/>
    <property type="evidence" value="ECO:0007669"/>
    <property type="project" value="UniProtKB-EC"/>
</dbReference>
<evidence type="ECO:0000256" key="7">
    <source>
        <dbReference type="ARBA" id="ARBA00047292"/>
    </source>
</evidence>
<dbReference type="GO" id="GO:0005952">
    <property type="term" value="C:cAMP-dependent protein kinase complex"/>
    <property type="evidence" value="ECO:0007669"/>
    <property type="project" value="TreeGrafter"/>
</dbReference>
<dbReference type="InterPro" id="IPR011009">
    <property type="entry name" value="Kinase-like_dom_sf"/>
</dbReference>
<proteinExistence type="predicted"/>
<dbReference type="PANTHER" id="PTHR24353">
    <property type="entry name" value="CYCLIC NUCLEOTIDE-DEPENDENT PROTEIN KINASE"/>
    <property type="match status" value="1"/>
</dbReference>
<evidence type="ECO:0000256" key="5">
    <source>
        <dbReference type="ARBA" id="ARBA00022777"/>
    </source>
</evidence>
<accession>A0A9N9VM61</accession>
<keyword evidence="6" id="KW-0067">ATP-binding</keyword>
<keyword evidence="3" id="KW-0808">Transferase</keyword>
<keyword evidence="11" id="KW-1185">Reference proteome</keyword>
<dbReference type="GO" id="GO:0005524">
    <property type="term" value="F:ATP binding"/>
    <property type="evidence" value="ECO:0007669"/>
    <property type="project" value="UniProtKB-KW"/>
</dbReference>
<name>A0A9N9VM61_9HYPO</name>